<gene>
    <name evidence="2" type="ORF">F6R98_15240</name>
</gene>
<dbReference type="KEGG" id="mmob:F6R98_15240"/>
<dbReference type="AlphaFoldDB" id="A0A5Q0BIW0"/>
<name>A0A5Q0BIW0_9GAMM</name>
<dbReference type="InterPro" id="IPR042245">
    <property type="entry name" value="Tgt2/MlaC_sf"/>
</dbReference>
<dbReference type="FunCoup" id="A0A5Q0BIW0">
    <property type="interactions" value="165"/>
</dbReference>
<dbReference type="InParanoid" id="A0A5Q0BIW0"/>
<protein>
    <submittedName>
        <fullName evidence="2">ABC transporter substrate-binding protein</fullName>
    </submittedName>
</protein>
<feature type="signal peptide" evidence="1">
    <location>
        <begin position="1"/>
        <end position="28"/>
    </location>
</feature>
<dbReference type="PIRSF" id="PIRSF004649">
    <property type="entry name" value="MlaC"/>
    <property type="match status" value="1"/>
</dbReference>
<dbReference type="OrthoDB" id="9787053at2"/>
<dbReference type="RefSeq" id="WP_153249791.1">
    <property type="nucleotide sequence ID" value="NZ_CP044205.1"/>
</dbReference>
<organism evidence="2 3">
    <name type="scientific">Candidatus Methylospira mobilis</name>
    <dbReference type="NCBI Taxonomy" id="1808979"/>
    <lineage>
        <taxon>Bacteria</taxon>
        <taxon>Pseudomonadati</taxon>
        <taxon>Pseudomonadota</taxon>
        <taxon>Gammaproteobacteria</taxon>
        <taxon>Methylococcales</taxon>
        <taxon>Methylococcaceae</taxon>
        <taxon>Candidatus Methylospira</taxon>
    </lineage>
</organism>
<dbReference type="PANTHER" id="PTHR36573">
    <property type="entry name" value="INTERMEMBRANE PHOSPHOLIPID TRANSPORT SYSTEM BINDING PROTEIN MLAC"/>
    <property type="match status" value="1"/>
</dbReference>
<evidence type="ECO:0000256" key="1">
    <source>
        <dbReference type="SAM" id="SignalP"/>
    </source>
</evidence>
<dbReference type="PANTHER" id="PTHR36573:SF1">
    <property type="entry name" value="INTERMEMBRANE PHOSPHOLIPID TRANSPORT SYSTEM BINDING PROTEIN MLAC"/>
    <property type="match status" value="1"/>
</dbReference>
<accession>A0A5Q0BIW0</accession>
<evidence type="ECO:0000313" key="2">
    <source>
        <dbReference type="EMBL" id="QFY43815.1"/>
    </source>
</evidence>
<dbReference type="Proteomes" id="UP000325755">
    <property type="component" value="Chromosome"/>
</dbReference>
<keyword evidence="1" id="KW-0732">Signal</keyword>
<reference evidence="2 3" key="1">
    <citation type="submission" date="2019-09" db="EMBL/GenBank/DDBJ databases">
        <title>Ecophysiology of the spiral-shaped methanotroph Methylospira mobilis as revealed by the complete genome sequence.</title>
        <authorList>
            <person name="Oshkin I.Y."/>
            <person name="Dedysh S.N."/>
            <person name="Miroshnikov K."/>
            <person name="Danilova O.V."/>
            <person name="Hakobyan A."/>
            <person name="Liesack W."/>
        </authorList>
    </citation>
    <scope>NUCLEOTIDE SEQUENCE [LARGE SCALE GENOMIC DNA]</scope>
    <source>
        <strain evidence="2 3">Shm1</strain>
    </source>
</reference>
<dbReference type="Pfam" id="PF05494">
    <property type="entry name" value="MlaC"/>
    <property type="match status" value="1"/>
</dbReference>
<evidence type="ECO:0000313" key="3">
    <source>
        <dbReference type="Proteomes" id="UP000325755"/>
    </source>
</evidence>
<dbReference type="InterPro" id="IPR008869">
    <property type="entry name" value="MlaC/ttg2D"/>
</dbReference>
<dbReference type="Gene3D" id="3.10.450.710">
    <property type="entry name" value="Tgt2/MlaC"/>
    <property type="match status" value="1"/>
</dbReference>
<dbReference type="EMBL" id="CP044205">
    <property type="protein sequence ID" value="QFY43815.1"/>
    <property type="molecule type" value="Genomic_DNA"/>
</dbReference>
<sequence length="220" mass="24818">MKLSNILLAGVFSLIALGYFGAPVPASAGDADLLPPQRVIQDTSKQLQTTLQRPEYKNSFPKAVSFVESVIDPHVDFDRVAMLILGKYWKVATPEQKQSFKKEFRTLLVRTYTTAFTEYSDWTIRYSPLEIEEGAKRIEVKTEILRKDGEPVRVGYRMENTNNDWKVYDILIEGISLVQNYRTSFTGDIERYGSLDRLIGVLAQRNAEAASGKVSTANPS</sequence>
<keyword evidence="3" id="KW-1185">Reference proteome</keyword>
<feature type="chain" id="PRO_5024870882" evidence="1">
    <location>
        <begin position="29"/>
        <end position="220"/>
    </location>
</feature>
<proteinExistence type="predicted"/>